<sequence>MVQKAQNYMYRKYYSEFKYRYSSSKKRQEKRFERNRRRVFKKAGIDSISSTKEEKLLASRRSTFLLTESQYIVKPIMHLKYKKKFTYPLQGFYNFPIPHLKETSPAVPEVDMTSFFEANRNYIPPTPVLTHPIDVSKVPPDLIPYIPDYPVYYGDIHNHLSNKQKAQRKPLQVGSKKWKDHIRQIKFFKENQLAREQERLDRLDNAKLWNTSPHKVDQRLSHERLLNKLQDRYDDYRKIKSQVSTIDNFNNECKKLSSLIEDAHLDLALTQRLSGDTSDDTKAFEQRPCKRVANVNHNLDLLQSSHTKKRIRALNTSDDGIVLTPVITE</sequence>
<dbReference type="VEuPathDB" id="FungiDB:FUN_003176"/>
<evidence type="ECO:0000313" key="6">
    <source>
        <dbReference type="Proteomes" id="UP000232722"/>
    </source>
</evidence>
<organism evidence="3 6">
    <name type="scientific">Rhizophagus irregularis</name>
    <dbReference type="NCBI Taxonomy" id="588596"/>
    <lineage>
        <taxon>Eukaryota</taxon>
        <taxon>Fungi</taxon>
        <taxon>Fungi incertae sedis</taxon>
        <taxon>Mucoromycota</taxon>
        <taxon>Glomeromycotina</taxon>
        <taxon>Glomeromycetes</taxon>
        <taxon>Glomerales</taxon>
        <taxon>Glomeraceae</taxon>
        <taxon>Rhizophagus</taxon>
    </lineage>
</organism>
<reference evidence="3 6" key="1">
    <citation type="submission" date="2016-04" db="EMBL/GenBank/DDBJ databases">
        <title>Genome analyses suggest a sexual origin of heterokaryosis in a supposedly ancient asexual fungus.</title>
        <authorList>
            <person name="Ropars J."/>
            <person name="Sedzielewska K."/>
            <person name="Noel J."/>
            <person name="Charron P."/>
            <person name="Farinelli L."/>
            <person name="Marton T."/>
            <person name="Kruger M."/>
            <person name="Pelin A."/>
            <person name="Brachmann A."/>
            <person name="Corradi N."/>
        </authorList>
    </citation>
    <scope>NUCLEOTIDE SEQUENCE [LARGE SCALE GENOMIC DNA]</scope>
    <source>
        <strain evidence="3 6">A5</strain>
    </source>
</reference>
<evidence type="ECO:0000313" key="4">
    <source>
        <dbReference type="EMBL" id="PKC62706.1"/>
    </source>
</evidence>
<dbReference type="VEuPathDB" id="FungiDB:RhiirFUN_000811"/>
<dbReference type="Proteomes" id="UP000684084">
    <property type="component" value="Unassembled WGS sequence"/>
</dbReference>
<dbReference type="EMBL" id="LLXH01000824">
    <property type="protein sequence ID" value="PKC62706.1"/>
    <property type="molecule type" value="Genomic_DNA"/>
</dbReference>
<name>A0A2I1EWN9_9GLOM</name>
<reference evidence="2" key="5">
    <citation type="submission" date="2020-05" db="EMBL/GenBank/DDBJ databases">
        <authorList>
            <person name="Rincon C."/>
            <person name="Sanders R I."/>
            <person name="Robbins C."/>
            <person name="Chaturvedi A."/>
        </authorList>
    </citation>
    <scope>NUCLEOTIDE SEQUENCE</scope>
    <source>
        <strain evidence="2">CHB12</strain>
    </source>
</reference>
<feature type="domain" description="DUF8211" evidence="1">
    <location>
        <begin position="3"/>
        <end position="97"/>
    </location>
</feature>
<dbReference type="Pfam" id="PF26638">
    <property type="entry name" value="DUF8211"/>
    <property type="match status" value="1"/>
</dbReference>
<accession>A0A2I1EWN9</accession>
<reference evidence="3 6" key="2">
    <citation type="submission" date="2017-09" db="EMBL/GenBank/DDBJ databases">
        <title>Extensive intraspecific genome diversity in a model arbuscular mycorrhizal fungus.</title>
        <authorList>
            <person name="Chen E.C."/>
            <person name="Morin E."/>
            <person name="Beaudet D."/>
            <person name="Noel J."/>
            <person name="Ndikumana S."/>
            <person name="Charron P."/>
            <person name="St-Onge C."/>
            <person name="Giorgi J."/>
            <person name="Grigoriev I.V."/>
            <person name="Roux C."/>
            <person name="Martin F.M."/>
            <person name="Corradi N."/>
        </authorList>
    </citation>
    <scope>NUCLEOTIDE SEQUENCE [LARGE SCALE GENOMIC DNA]</scope>
    <source>
        <strain evidence="3 6">A5</strain>
    </source>
</reference>
<dbReference type="InterPro" id="IPR058524">
    <property type="entry name" value="DUF8211"/>
</dbReference>
<dbReference type="OrthoDB" id="2354602at2759"/>
<dbReference type="AlphaFoldDB" id="A0A2I1EWN9"/>
<gene>
    <name evidence="2" type="ORF">CHRIB12_LOCUS1771</name>
    <name evidence="4" type="ORF">RhiirA1_397420</name>
    <name evidence="3" type="ORF">RhiirA5_419399</name>
</gene>
<evidence type="ECO:0000313" key="2">
    <source>
        <dbReference type="EMBL" id="CAB5314186.1"/>
    </source>
</evidence>
<reference evidence="4 5" key="4">
    <citation type="submission" date="2017-10" db="EMBL/GenBank/DDBJ databases">
        <title>Genome analyses suggest a sexual origin of heterokaryosis in a supposedly ancient asexual fungus.</title>
        <authorList>
            <person name="Corradi N."/>
            <person name="Sedzielewska K."/>
            <person name="Noel J."/>
            <person name="Charron P."/>
            <person name="Farinelli L."/>
            <person name="Marton T."/>
            <person name="Kruger M."/>
            <person name="Pelin A."/>
            <person name="Brachmann A."/>
            <person name="Corradi N."/>
        </authorList>
    </citation>
    <scope>NUCLEOTIDE SEQUENCE [LARGE SCALE GENOMIC DNA]</scope>
    <source>
        <strain evidence="4 5">A1</strain>
    </source>
</reference>
<dbReference type="EMBL" id="LLXJ01000742">
    <property type="protein sequence ID" value="PKC06572.1"/>
    <property type="molecule type" value="Genomic_DNA"/>
</dbReference>
<protein>
    <recommendedName>
        <fullName evidence="1">DUF8211 domain-containing protein</fullName>
    </recommendedName>
</protein>
<proteinExistence type="predicted"/>
<dbReference type="Proteomes" id="UP000232722">
    <property type="component" value="Unassembled WGS sequence"/>
</dbReference>
<dbReference type="EMBL" id="CAGKOT010000002">
    <property type="protein sequence ID" value="CAB5314186.1"/>
    <property type="molecule type" value="Genomic_DNA"/>
</dbReference>
<dbReference type="Proteomes" id="UP000232688">
    <property type="component" value="Unassembled WGS sequence"/>
</dbReference>
<evidence type="ECO:0000313" key="5">
    <source>
        <dbReference type="Proteomes" id="UP000232688"/>
    </source>
</evidence>
<comment type="caution">
    <text evidence="3">The sequence shown here is derived from an EMBL/GenBank/DDBJ whole genome shotgun (WGS) entry which is preliminary data.</text>
</comment>
<dbReference type="VEuPathDB" id="FungiDB:RhiirA1_397420"/>
<evidence type="ECO:0000313" key="3">
    <source>
        <dbReference type="EMBL" id="PKC06572.1"/>
    </source>
</evidence>
<reference evidence="4 5" key="3">
    <citation type="submission" date="2017-10" db="EMBL/GenBank/DDBJ databases">
        <title>Extensive intraspecific genome diversity in a model arbuscular mycorrhizal fungus.</title>
        <authorList>
            <person name="Chen E.C.H."/>
            <person name="Morin E."/>
            <person name="Baudet D."/>
            <person name="Noel J."/>
            <person name="Ndikumana S."/>
            <person name="Charron P."/>
            <person name="St-Onge C."/>
            <person name="Giorgi J."/>
            <person name="Grigoriev I.V."/>
            <person name="Roux C."/>
            <person name="Martin F.M."/>
            <person name="Corradi N."/>
        </authorList>
    </citation>
    <scope>NUCLEOTIDE SEQUENCE [LARGE SCALE GENOMIC DNA]</scope>
    <source>
        <strain evidence="4 5">A1</strain>
    </source>
</reference>
<evidence type="ECO:0000259" key="1">
    <source>
        <dbReference type="Pfam" id="PF26638"/>
    </source>
</evidence>